<organism evidence="3 4">
    <name type="scientific">Phoenix dactylifera</name>
    <name type="common">Date palm</name>
    <dbReference type="NCBI Taxonomy" id="42345"/>
    <lineage>
        <taxon>Eukaryota</taxon>
        <taxon>Viridiplantae</taxon>
        <taxon>Streptophyta</taxon>
        <taxon>Embryophyta</taxon>
        <taxon>Tracheophyta</taxon>
        <taxon>Spermatophyta</taxon>
        <taxon>Magnoliopsida</taxon>
        <taxon>Liliopsida</taxon>
        <taxon>Arecaceae</taxon>
        <taxon>Coryphoideae</taxon>
        <taxon>Phoeniceae</taxon>
        <taxon>Phoenix</taxon>
    </lineage>
</organism>
<gene>
    <name evidence="4" type="primary">LOC120108791</name>
</gene>
<dbReference type="AlphaFoldDB" id="A0A8B8ZVX6"/>
<feature type="compositionally biased region" description="Polar residues" evidence="2">
    <location>
        <begin position="94"/>
        <end position="103"/>
    </location>
</feature>
<sequence length="787" mass="89581">MAADIALEPEPLNPCCAEIKKRYQKLEEKRNALRQAVKLLENETNKLLNENQNLKKAYEEERARTGREKEAKEKESTIRNQLEKEMHDLKAEMSSCQKSGSSRSEADDESGLIRILEAEGEVGRLKELLDEEKKRSNSEKKKAEVEKKKAAEAWKFVEVEKSKVEEVKKHVEIARNKADEYRLCLEKLKMEANEAREKLIVEISKADDANKKVEAEKQKINRERERADMERTKAEEQRRLMEVERKKAMGEKYRADNLSQRLEKEKQRSEELQRKVEEILSTGRDVRGCSCFGDKRSNGGTNIKTADVKLLREQLKLKKKQVKHAKRMNKLEKAENRFIRKELSLLKQDFMQMSCRFNVLYDFLSCSMEGTDSLAKNGESPELWGCNLQNNLLGPQPCNFNSQSDFSLPEICYTNSLNHPCSARECPRLQLSRGSCTRPTSGISSELEPPVGGSVRIKSQSSAVCSTATSFSDSKFMGSQGKDALFATASTEVAEKSSNQRSSILRLSGGVAKTRQTENIGVVTENNNRTSVQRNVINACLNSSAVSVVDQASNSRRKKRRIQDALESVAWLYSEDGQLHLKIGEKLSELKYLLNRKGNIPSGVENSGISEYLDDRKGFCAKNHNDRSKKSCKHRSNKMLRKQQKNDVLYLNQNDIQKQAEKYETEDSRVPCALREMAKPFQMKENAVCRESHLMLFALLDLDSDTDERRYRAAIEMPLSPTLPEIESASLKLCVQDDSHFLIEGTLKSFETERSNSLPFHTFDVIELEISSNTVKQKAPFAGTVIE</sequence>
<dbReference type="KEGG" id="pda:120108791"/>
<dbReference type="RefSeq" id="XP_038978436.1">
    <property type="nucleotide sequence ID" value="XM_039122508.1"/>
</dbReference>
<keyword evidence="1" id="KW-0175">Coiled coil</keyword>
<dbReference type="PANTHER" id="PTHR35480:SF1">
    <property type="entry name" value="MATERNAL EFFECT EMBRYO ARREST 22"/>
    <property type="match status" value="1"/>
</dbReference>
<reference evidence="4" key="1">
    <citation type="submission" date="2025-08" db="UniProtKB">
        <authorList>
            <consortium name="RefSeq"/>
        </authorList>
    </citation>
    <scope>IDENTIFICATION</scope>
    <source>
        <tissue evidence="4">Young leaves</tissue>
    </source>
</reference>
<accession>A0A8B8ZVX6</accession>
<proteinExistence type="predicted"/>
<evidence type="ECO:0000256" key="2">
    <source>
        <dbReference type="SAM" id="MobiDB-lite"/>
    </source>
</evidence>
<name>A0A8B8ZVX6_PHODC</name>
<dbReference type="Proteomes" id="UP000228380">
    <property type="component" value="Unplaced"/>
</dbReference>
<dbReference type="PANTHER" id="PTHR35480">
    <property type="entry name" value="MATERNAL EFFECT EMBRYO ARREST 22"/>
    <property type="match status" value="1"/>
</dbReference>
<evidence type="ECO:0000313" key="3">
    <source>
        <dbReference type="Proteomes" id="UP000228380"/>
    </source>
</evidence>
<protein>
    <submittedName>
        <fullName evidence="4">Uncharacterized protein LOC120108791</fullName>
    </submittedName>
</protein>
<dbReference type="GeneID" id="120108791"/>
<feature type="compositionally biased region" description="Basic and acidic residues" evidence="2">
    <location>
        <begin position="56"/>
        <end position="91"/>
    </location>
</feature>
<keyword evidence="3" id="KW-1185">Reference proteome</keyword>
<evidence type="ECO:0000313" key="4">
    <source>
        <dbReference type="RefSeq" id="XP_038978436.1"/>
    </source>
</evidence>
<feature type="region of interest" description="Disordered" evidence="2">
    <location>
        <begin position="50"/>
        <end position="111"/>
    </location>
</feature>
<dbReference type="OrthoDB" id="1933275at2759"/>
<feature type="coiled-coil region" evidence="1">
    <location>
        <begin position="308"/>
        <end position="337"/>
    </location>
</feature>
<evidence type="ECO:0000256" key="1">
    <source>
        <dbReference type="SAM" id="Coils"/>
    </source>
</evidence>